<dbReference type="Proteomes" id="UP000075606">
    <property type="component" value="Unassembled WGS sequence"/>
</dbReference>
<evidence type="ECO:0000256" key="1">
    <source>
        <dbReference type="SAM" id="Phobius"/>
    </source>
</evidence>
<dbReference type="AlphaFoldDB" id="A0A150XCF9"/>
<gene>
    <name evidence="2" type="ORF">AWW68_19610</name>
</gene>
<keyword evidence="1" id="KW-0812">Transmembrane</keyword>
<dbReference type="EMBL" id="LRPC01000007">
    <property type="protein sequence ID" value="KYG76398.1"/>
    <property type="molecule type" value="Genomic_DNA"/>
</dbReference>
<sequence length="108" mass="12262">MNLSIMLQNTAPGVSETLLEKGIMGVFILILIGFIYILWKSKEKRDDYIREQAKIVNDILGNLANTVDNVYRVTENMPSNVKEVINENIAPKLEDIKDGIKELKQLKS</sequence>
<keyword evidence="3" id="KW-1185">Reference proteome</keyword>
<proteinExistence type="predicted"/>
<evidence type="ECO:0000313" key="2">
    <source>
        <dbReference type="EMBL" id="KYG76398.1"/>
    </source>
</evidence>
<accession>A0A150XCF9</accession>
<keyword evidence="1" id="KW-1133">Transmembrane helix</keyword>
<organism evidence="2 3">
    <name type="scientific">Roseivirga spongicola</name>
    <dbReference type="NCBI Taxonomy" id="333140"/>
    <lineage>
        <taxon>Bacteria</taxon>
        <taxon>Pseudomonadati</taxon>
        <taxon>Bacteroidota</taxon>
        <taxon>Cytophagia</taxon>
        <taxon>Cytophagales</taxon>
        <taxon>Roseivirgaceae</taxon>
        <taxon>Roseivirga</taxon>
    </lineage>
</organism>
<evidence type="ECO:0000313" key="3">
    <source>
        <dbReference type="Proteomes" id="UP000075606"/>
    </source>
</evidence>
<comment type="caution">
    <text evidence="2">The sequence shown here is derived from an EMBL/GenBank/DDBJ whole genome shotgun (WGS) entry which is preliminary data.</text>
</comment>
<name>A0A150XCF9_9BACT</name>
<feature type="transmembrane region" description="Helical" evidence="1">
    <location>
        <begin position="22"/>
        <end position="39"/>
    </location>
</feature>
<reference evidence="2 3" key="1">
    <citation type="submission" date="2016-01" db="EMBL/GenBank/DDBJ databases">
        <title>Genome sequencing of Roseivirga spongicola UST030701-084.</title>
        <authorList>
            <person name="Selvaratnam C."/>
            <person name="Thevarajoo S."/>
            <person name="Goh K.M."/>
            <person name="Ee R."/>
            <person name="Chan K.-G."/>
            <person name="Chong C.S."/>
        </authorList>
    </citation>
    <scope>NUCLEOTIDE SEQUENCE [LARGE SCALE GENOMIC DNA]</scope>
    <source>
        <strain evidence="2 3">UST030701-084</strain>
    </source>
</reference>
<protein>
    <submittedName>
        <fullName evidence="2">Uncharacterized protein</fullName>
    </submittedName>
</protein>
<dbReference type="STRING" id="333140.AWW68_19610"/>
<keyword evidence="1" id="KW-0472">Membrane</keyword>